<sequence>MPHDHDHHHDHHHSHDHSHSHDHDHHNDSAPLSLKEQLTTLLGHWVDHNEAHKGNYLTWAERARGGGYDGVSDLLKEIVGLTESVTERLKKAQKEIDTAP</sequence>
<protein>
    <recommendedName>
        <fullName evidence="2">DUF8180 domain-containing protein</fullName>
    </recommendedName>
</protein>
<dbReference type="InterPro" id="IPR058493">
    <property type="entry name" value="DUF8180"/>
</dbReference>
<dbReference type="Proteomes" id="UP000198870">
    <property type="component" value="Unassembled WGS sequence"/>
</dbReference>
<evidence type="ECO:0000313" key="4">
    <source>
        <dbReference type="Proteomes" id="UP000198870"/>
    </source>
</evidence>
<proteinExistence type="predicted"/>
<reference evidence="3 4" key="1">
    <citation type="submission" date="2016-10" db="EMBL/GenBank/DDBJ databases">
        <authorList>
            <person name="de Groot N.N."/>
        </authorList>
    </citation>
    <scope>NUCLEOTIDE SEQUENCE [LARGE SCALE GENOMIC DNA]</scope>
    <source>
        <strain evidence="3 4">AA1</strain>
    </source>
</reference>
<dbReference type="RefSeq" id="WP_092214069.1">
    <property type="nucleotide sequence ID" value="NZ_FMUX01000021.1"/>
</dbReference>
<dbReference type="EMBL" id="FMUX01000021">
    <property type="protein sequence ID" value="SCY77743.1"/>
    <property type="molecule type" value="Genomic_DNA"/>
</dbReference>
<organism evidence="3 4">
    <name type="scientific">Desulfoluna spongiiphila</name>
    <dbReference type="NCBI Taxonomy" id="419481"/>
    <lineage>
        <taxon>Bacteria</taxon>
        <taxon>Pseudomonadati</taxon>
        <taxon>Thermodesulfobacteriota</taxon>
        <taxon>Desulfobacteria</taxon>
        <taxon>Desulfobacterales</taxon>
        <taxon>Desulfolunaceae</taxon>
        <taxon>Desulfoluna</taxon>
    </lineage>
</organism>
<accession>A0A1G5INZ3</accession>
<dbReference type="AlphaFoldDB" id="A0A1G5INZ3"/>
<name>A0A1G5INZ3_9BACT</name>
<feature type="domain" description="DUF8180" evidence="2">
    <location>
        <begin position="38"/>
        <end position="96"/>
    </location>
</feature>
<evidence type="ECO:0000259" key="2">
    <source>
        <dbReference type="Pfam" id="PF26551"/>
    </source>
</evidence>
<evidence type="ECO:0000313" key="3">
    <source>
        <dbReference type="EMBL" id="SCY77743.1"/>
    </source>
</evidence>
<feature type="compositionally biased region" description="Basic and acidic residues" evidence="1">
    <location>
        <begin position="17"/>
        <end position="28"/>
    </location>
</feature>
<keyword evidence="4" id="KW-1185">Reference proteome</keyword>
<dbReference type="OrthoDB" id="1779770at2"/>
<gene>
    <name evidence="3" type="ORF">SAMN05216233_12119</name>
</gene>
<evidence type="ECO:0000256" key="1">
    <source>
        <dbReference type="SAM" id="MobiDB-lite"/>
    </source>
</evidence>
<dbReference type="STRING" id="419481.SAMN05216233_12119"/>
<dbReference type="Pfam" id="PF26551">
    <property type="entry name" value="DUF8180"/>
    <property type="match status" value="1"/>
</dbReference>
<feature type="region of interest" description="Disordered" evidence="1">
    <location>
        <begin position="1"/>
        <end position="34"/>
    </location>
</feature>